<keyword evidence="6" id="KW-1185">Reference proteome</keyword>
<dbReference type="Proteomes" id="UP001046870">
    <property type="component" value="Chromosome 14"/>
</dbReference>
<proteinExistence type="predicted"/>
<dbReference type="OrthoDB" id="2142683at2759"/>
<feature type="transmembrane region" description="Helical" evidence="3">
    <location>
        <begin position="29"/>
        <end position="52"/>
    </location>
</feature>
<dbReference type="CDD" id="cd03590">
    <property type="entry name" value="CLECT_DC-SIGN_like"/>
    <property type="match status" value="1"/>
</dbReference>
<evidence type="ECO:0000259" key="4">
    <source>
        <dbReference type="PROSITE" id="PS50041"/>
    </source>
</evidence>
<accession>A0A9D3T2V1</accession>
<dbReference type="InterPro" id="IPR033989">
    <property type="entry name" value="CD209-like_CTLD"/>
</dbReference>
<dbReference type="GO" id="GO:0030246">
    <property type="term" value="F:carbohydrate binding"/>
    <property type="evidence" value="ECO:0007669"/>
    <property type="project" value="UniProtKB-KW"/>
</dbReference>
<keyword evidence="3" id="KW-0812">Transmembrane</keyword>
<dbReference type="SUPFAM" id="SSF56436">
    <property type="entry name" value="C-type lectin-like"/>
    <property type="match status" value="1"/>
</dbReference>
<keyword evidence="3" id="KW-0472">Membrane</keyword>
<dbReference type="SMART" id="SM00034">
    <property type="entry name" value="CLECT"/>
    <property type="match status" value="1"/>
</dbReference>
<keyword evidence="2" id="KW-0175">Coiled coil</keyword>
<dbReference type="AlphaFoldDB" id="A0A9D3T2V1"/>
<evidence type="ECO:0000313" key="5">
    <source>
        <dbReference type="EMBL" id="KAG7464583.1"/>
    </source>
</evidence>
<dbReference type="InterPro" id="IPR016186">
    <property type="entry name" value="C-type_lectin-like/link_sf"/>
</dbReference>
<reference evidence="5" key="1">
    <citation type="submission" date="2021-01" db="EMBL/GenBank/DDBJ databases">
        <authorList>
            <person name="Zahm M."/>
            <person name="Roques C."/>
            <person name="Cabau C."/>
            <person name="Klopp C."/>
            <person name="Donnadieu C."/>
            <person name="Jouanno E."/>
            <person name="Lampietro C."/>
            <person name="Louis A."/>
            <person name="Herpin A."/>
            <person name="Echchiki A."/>
            <person name="Berthelot C."/>
            <person name="Parey E."/>
            <person name="Roest-Crollius H."/>
            <person name="Braasch I."/>
            <person name="Postlethwait J."/>
            <person name="Bobe J."/>
            <person name="Montfort J."/>
            <person name="Bouchez O."/>
            <person name="Begum T."/>
            <person name="Mejri S."/>
            <person name="Adams A."/>
            <person name="Chen W.-J."/>
            <person name="Guiguen Y."/>
        </authorList>
    </citation>
    <scope>NUCLEOTIDE SEQUENCE</scope>
    <source>
        <strain evidence="5">YG-15Mar2019-1</strain>
        <tissue evidence="5">Brain</tissue>
    </source>
</reference>
<dbReference type="PANTHER" id="PTHR22803">
    <property type="entry name" value="MANNOSE, PHOSPHOLIPASE, LECTIN RECEPTOR RELATED"/>
    <property type="match status" value="1"/>
</dbReference>
<dbReference type="EMBL" id="JAFDVH010000014">
    <property type="protein sequence ID" value="KAG7464583.1"/>
    <property type="molecule type" value="Genomic_DNA"/>
</dbReference>
<keyword evidence="3" id="KW-1133">Transmembrane helix</keyword>
<dbReference type="PROSITE" id="PS50041">
    <property type="entry name" value="C_TYPE_LECTIN_2"/>
    <property type="match status" value="1"/>
</dbReference>
<feature type="coiled-coil region" evidence="2">
    <location>
        <begin position="87"/>
        <end position="121"/>
    </location>
</feature>
<evidence type="ECO:0000256" key="3">
    <source>
        <dbReference type="SAM" id="Phobius"/>
    </source>
</evidence>
<dbReference type="InterPro" id="IPR001304">
    <property type="entry name" value="C-type_lectin-like"/>
</dbReference>
<dbReference type="Pfam" id="PF00059">
    <property type="entry name" value="Lectin_C"/>
    <property type="match status" value="1"/>
</dbReference>
<protein>
    <recommendedName>
        <fullName evidence="4">C-type lectin domain-containing protein</fullName>
    </recommendedName>
</protein>
<evidence type="ECO:0000256" key="1">
    <source>
        <dbReference type="ARBA" id="ARBA00022734"/>
    </source>
</evidence>
<name>A0A9D3T2V1_MEGAT</name>
<organism evidence="5 6">
    <name type="scientific">Megalops atlanticus</name>
    <name type="common">Tarpon</name>
    <name type="synonym">Clupea gigantea</name>
    <dbReference type="NCBI Taxonomy" id="7932"/>
    <lineage>
        <taxon>Eukaryota</taxon>
        <taxon>Metazoa</taxon>
        <taxon>Chordata</taxon>
        <taxon>Craniata</taxon>
        <taxon>Vertebrata</taxon>
        <taxon>Euteleostomi</taxon>
        <taxon>Actinopterygii</taxon>
        <taxon>Neopterygii</taxon>
        <taxon>Teleostei</taxon>
        <taxon>Elopiformes</taxon>
        <taxon>Megalopidae</taxon>
        <taxon>Megalops</taxon>
    </lineage>
</organism>
<sequence>MDSSEERVFWRKESVPQLGVALPAGRPMWYLHAVLAVSAVLLLSLIFAVSFINVKVDRKFTALEKTVANLSDSGASTTSMMVDTKPSDNLNREISALNTSLQNTERQLASVMTRMDALELLQKTVFELKYTLERITNDTITKGYCPHDWVFYSSTCLFFSDERMSWESARNCCSSFGGSLVIMKDDAKWNFVANKTRPLYYWIGLTDERTGEWEWVDGTPYHMNKGQWRPGQPDDWTEHGLGGGEDCAHLHNDGMFNDNHCSRQYRFVCEKPVLPAHTLGAKV</sequence>
<dbReference type="Gene3D" id="3.10.100.10">
    <property type="entry name" value="Mannose-Binding Protein A, subunit A"/>
    <property type="match status" value="1"/>
</dbReference>
<evidence type="ECO:0000313" key="6">
    <source>
        <dbReference type="Proteomes" id="UP001046870"/>
    </source>
</evidence>
<feature type="domain" description="C-type lectin" evidence="4">
    <location>
        <begin position="152"/>
        <end position="270"/>
    </location>
</feature>
<gene>
    <name evidence="5" type="ORF">MATL_G00167140</name>
</gene>
<evidence type="ECO:0000256" key="2">
    <source>
        <dbReference type="SAM" id="Coils"/>
    </source>
</evidence>
<comment type="caution">
    <text evidence="5">The sequence shown here is derived from an EMBL/GenBank/DDBJ whole genome shotgun (WGS) entry which is preliminary data.</text>
</comment>
<dbReference type="InterPro" id="IPR016187">
    <property type="entry name" value="CTDL_fold"/>
</dbReference>
<keyword evidence="1" id="KW-0430">Lectin</keyword>
<dbReference type="InterPro" id="IPR050111">
    <property type="entry name" value="C-type_lectin/snaclec_domain"/>
</dbReference>